<accession>A0A7I8L2W0</accession>
<sequence length="48" mass="5002">MGNPFSLGSENRKTWLGPLDEKAATLGAKIPLPSTVRVGASFSLGESL</sequence>
<gene>
    <name evidence="1" type="ORF">SI7747_10013148</name>
    <name evidence="2" type="ORF">SI8410_10014232</name>
</gene>
<protein>
    <submittedName>
        <fullName evidence="2">Uncharacterized protein</fullName>
    </submittedName>
</protein>
<proteinExistence type="predicted"/>
<evidence type="ECO:0000313" key="2">
    <source>
        <dbReference type="EMBL" id="CAA7403554.1"/>
    </source>
</evidence>
<keyword evidence="3" id="KW-1185">Reference proteome</keyword>
<evidence type="ECO:0000313" key="3">
    <source>
        <dbReference type="Proteomes" id="UP000663760"/>
    </source>
</evidence>
<reference evidence="2" key="1">
    <citation type="submission" date="2020-02" db="EMBL/GenBank/DDBJ databases">
        <authorList>
            <person name="Scholz U."/>
            <person name="Mascher M."/>
            <person name="Fiebig A."/>
        </authorList>
    </citation>
    <scope>NUCLEOTIDE SEQUENCE</scope>
</reference>
<evidence type="ECO:0000313" key="1">
    <source>
        <dbReference type="EMBL" id="CAA2627495.1"/>
    </source>
</evidence>
<dbReference type="Proteomes" id="UP000663760">
    <property type="component" value="Chromosome 10"/>
</dbReference>
<organism evidence="2 3">
    <name type="scientific">Spirodela intermedia</name>
    <name type="common">Intermediate duckweed</name>
    <dbReference type="NCBI Taxonomy" id="51605"/>
    <lineage>
        <taxon>Eukaryota</taxon>
        <taxon>Viridiplantae</taxon>
        <taxon>Streptophyta</taxon>
        <taxon>Embryophyta</taxon>
        <taxon>Tracheophyta</taxon>
        <taxon>Spermatophyta</taxon>
        <taxon>Magnoliopsida</taxon>
        <taxon>Liliopsida</taxon>
        <taxon>Araceae</taxon>
        <taxon>Lemnoideae</taxon>
        <taxon>Spirodela</taxon>
    </lineage>
</organism>
<dbReference type="EMBL" id="LR743597">
    <property type="protein sequence ID" value="CAA2627495.1"/>
    <property type="molecule type" value="Genomic_DNA"/>
</dbReference>
<name>A0A7I8L2W0_SPIIN</name>
<dbReference type="AlphaFoldDB" id="A0A7I8L2W0"/>
<dbReference type="EMBL" id="LR746273">
    <property type="protein sequence ID" value="CAA7403554.1"/>
    <property type="molecule type" value="Genomic_DNA"/>
</dbReference>